<protein>
    <submittedName>
        <fullName evidence="2">Uncharacterized protein</fullName>
    </submittedName>
</protein>
<accession>A0A5B7HPU8</accession>
<reference evidence="2 3" key="1">
    <citation type="submission" date="2019-05" db="EMBL/GenBank/DDBJ databases">
        <title>Another draft genome of Portunus trituberculatus and its Hox gene families provides insights of decapod evolution.</title>
        <authorList>
            <person name="Jeong J.-H."/>
            <person name="Song I."/>
            <person name="Kim S."/>
            <person name="Choi T."/>
            <person name="Kim D."/>
            <person name="Ryu S."/>
            <person name="Kim W."/>
        </authorList>
    </citation>
    <scope>NUCLEOTIDE SEQUENCE [LARGE SCALE GENOMIC DNA]</scope>
    <source>
        <tissue evidence="2">Muscle</tissue>
    </source>
</reference>
<proteinExistence type="predicted"/>
<evidence type="ECO:0000256" key="1">
    <source>
        <dbReference type="SAM" id="MobiDB-lite"/>
    </source>
</evidence>
<evidence type="ECO:0000313" key="2">
    <source>
        <dbReference type="EMBL" id="MPC71257.1"/>
    </source>
</evidence>
<evidence type="ECO:0000313" key="3">
    <source>
        <dbReference type="Proteomes" id="UP000324222"/>
    </source>
</evidence>
<feature type="compositionally biased region" description="Basic and acidic residues" evidence="1">
    <location>
        <begin position="1"/>
        <end position="17"/>
    </location>
</feature>
<keyword evidence="3" id="KW-1185">Reference proteome</keyword>
<dbReference type="AlphaFoldDB" id="A0A5B7HPU8"/>
<organism evidence="2 3">
    <name type="scientific">Portunus trituberculatus</name>
    <name type="common">Swimming crab</name>
    <name type="synonym">Neptunus trituberculatus</name>
    <dbReference type="NCBI Taxonomy" id="210409"/>
    <lineage>
        <taxon>Eukaryota</taxon>
        <taxon>Metazoa</taxon>
        <taxon>Ecdysozoa</taxon>
        <taxon>Arthropoda</taxon>
        <taxon>Crustacea</taxon>
        <taxon>Multicrustacea</taxon>
        <taxon>Malacostraca</taxon>
        <taxon>Eumalacostraca</taxon>
        <taxon>Eucarida</taxon>
        <taxon>Decapoda</taxon>
        <taxon>Pleocyemata</taxon>
        <taxon>Brachyura</taxon>
        <taxon>Eubrachyura</taxon>
        <taxon>Portunoidea</taxon>
        <taxon>Portunidae</taxon>
        <taxon>Portuninae</taxon>
        <taxon>Portunus</taxon>
    </lineage>
</organism>
<dbReference type="EMBL" id="VSRR010032589">
    <property type="protein sequence ID" value="MPC71257.1"/>
    <property type="molecule type" value="Genomic_DNA"/>
</dbReference>
<sequence>MPPPIDRRATTTSRRSDNTLMYSGISRQHLKWRLRGFSKHTPPGCICRIINERSVKDEVSASVPHSAVITALQPGSDGANGCTDRIRSPSLQLPNGLT</sequence>
<feature type="region of interest" description="Disordered" evidence="1">
    <location>
        <begin position="72"/>
        <end position="98"/>
    </location>
</feature>
<gene>
    <name evidence="2" type="ORF">E2C01_065528</name>
</gene>
<comment type="caution">
    <text evidence="2">The sequence shown here is derived from an EMBL/GenBank/DDBJ whole genome shotgun (WGS) entry which is preliminary data.</text>
</comment>
<dbReference type="Proteomes" id="UP000324222">
    <property type="component" value="Unassembled WGS sequence"/>
</dbReference>
<feature type="region of interest" description="Disordered" evidence="1">
    <location>
        <begin position="1"/>
        <end position="22"/>
    </location>
</feature>
<name>A0A5B7HPU8_PORTR</name>
<feature type="compositionally biased region" description="Polar residues" evidence="1">
    <location>
        <begin position="89"/>
        <end position="98"/>
    </location>
</feature>